<feature type="compositionally biased region" description="Polar residues" evidence="1">
    <location>
        <begin position="90"/>
        <end position="105"/>
    </location>
</feature>
<evidence type="ECO:0000313" key="2">
    <source>
        <dbReference type="EMBL" id="ATY65528.1"/>
    </source>
</evidence>
<dbReference type="Proteomes" id="UP000323067">
    <property type="component" value="Chromosome iii"/>
</dbReference>
<organism evidence="2 3">
    <name type="scientific">Cordyceps militaris</name>
    <name type="common">Caterpillar fungus</name>
    <name type="synonym">Clavaria militaris</name>
    <dbReference type="NCBI Taxonomy" id="73501"/>
    <lineage>
        <taxon>Eukaryota</taxon>
        <taxon>Fungi</taxon>
        <taxon>Dikarya</taxon>
        <taxon>Ascomycota</taxon>
        <taxon>Pezizomycotina</taxon>
        <taxon>Sordariomycetes</taxon>
        <taxon>Hypocreomycetidae</taxon>
        <taxon>Hypocreales</taxon>
        <taxon>Cordycipitaceae</taxon>
        <taxon>Cordyceps</taxon>
    </lineage>
</organism>
<dbReference type="VEuPathDB" id="FungiDB:CCM_00574"/>
<accession>A0A2H4SQZ6</accession>
<evidence type="ECO:0000256" key="1">
    <source>
        <dbReference type="SAM" id="MobiDB-lite"/>
    </source>
</evidence>
<reference evidence="2 3" key="1">
    <citation type="journal article" date="2017" name="BMC Genomics">
        <title>Chromosome level assembly and secondary metabolite potential of the parasitic fungus Cordyceps militaris.</title>
        <authorList>
            <person name="Kramer G.J."/>
            <person name="Nodwell J.R."/>
        </authorList>
    </citation>
    <scope>NUCLEOTIDE SEQUENCE [LARGE SCALE GENOMIC DNA]</scope>
    <source>
        <strain evidence="2 3">ATCC 34164</strain>
    </source>
</reference>
<feature type="region of interest" description="Disordered" evidence="1">
    <location>
        <begin position="73"/>
        <end position="105"/>
    </location>
</feature>
<sequence>MSDLAQRPRPNPANPLSIPLPAAIHPPTSLDLIHIPTAQPVALPCAKSLGPVQVLAGAMRVALGYFRDLECDKNTRTSSTDAPREEDASGCSQLSGLANSLDSAA</sequence>
<dbReference type="VEuPathDB" id="FungiDB:A9K55_001558"/>
<gene>
    <name evidence="2" type="ORF">A9K55_001558</name>
</gene>
<dbReference type="AlphaFoldDB" id="A0A2H4SQZ6"/>
<dbReference type="EMBL" id="CP023326">
    <property type="protein sequence ID" value="ATY65528.1"/>
    <property type="molecule type" value="Genomic_DNA"/>
</dbReference>
<name>A0A2H4SQZ6_CORMI</name>
<evidence type="ECO:0000313" key="3">
    <source>
        <dbReference type="Proteomes" id="UP000323067"/>
    </source>
</evidence>
<protein>
    <submittedName>
        <fullName evidence="2">Uncharacterized protein</fullName>
    </submittedName>
</protein>
<feature type="region of interest" description="Disordered" evidence="1">
    <location>
        <begin position="1"/>
        <end position="20"/>
    </location>
</feature>
<proteinExistence type="predicted"/>